<accession>W9B5P8</accession>
<organism evidence="2 3">
    <name type="scientific">Mycolicibacterium cosmeticum</name>
    <dbReference type="NCBI Taxonomy" id="258533"/>
    <lineage>
        <taxon>Bacteria</taxon>
        <taxon>Bacillati</taxon>
        <taxon>Actinomycetota</taxon>
        <taxon>Actinomycetes</taxon>
        <taxon>Mycobacteriales</taxon>
        <taxon>Mycobacteriaceae</taxon>
        <taxon>Mycolicibacterium</taxon>
    </lineage>
</organism>
<dbReference type="STRING" id="258533.BN977_05184"/>
<feature type="transmembrane region" description="Helical" evidence="1">
    <location>
        <begin position="20"/>
        <end position="40"/>
    </location>
</feature>
<evidence type="ECO:0000313" key="2">
    <source>
        <dbReference type="EMBL" id="CDO10352.1"/>
    </source>
</evidence>
<keyword evidence="1" id="KW-0472">Membrane</keyword>
<feature type="transmembrane region" description="Helical" evidence="1">
    <location>
        <begin position="46"/>
        <end position="64"/>
    </location>
</feature>
<name>W9B5P8_MYCCO</name>
<comment type="caution">
    <text evidence="2">The sequence shown here is derived from an EMBL/GenBank/DDBJ whole genome shotgun (WGS) entry which is preliminary data.</text>
</comment>
<evidence type="ECO:0000313" key="3">
    <source>
        <dbReference type="Proteomes" id="UP000028870"/>
    </source>
</evidence>
<proteinExistence type="predicted"/>
<protein>
    <submittedName>
        <fullName evidence="2">Uncharacterized protein</fullName>
    </submittedName>
</protein>
<reference evidence="2" key="1">
    <citation type="submission" date="2014-03" db="EMBL/GenBank/DDBJ databases">
        <title>Draft Genome Sequence of Mycobacterium cosmeticum DSM 44829.</title>
        <authorList>
            <person name="Croce O."/>
            <person name="Robert C."/>
            <person name="Raoult D."/>
            <person name="Drancourt M."/>
        </authorList>
    </citation>
    <scope>NUCLEOTIDE SEQUENCE [LARGE SCALE GENOMIC DNA]</scope>
    <source>
        <strain evidence="2">DSM 44829</strain>
    </source>
</reference>
<gene>
    <name evidence="2" type="ORF">BN977_05184</name>
</gene>
<dbReference type="AlphaFoldDB" id="W9B5P8"/>
<evidence type="ECO:0000256" key="1">
    <source>
        <dbReference type="SAM" id="Phobius"/>
    </source>
</evidence>
<reference evidence="2" key="2">
    <citation type="submission" date="2014-03" db="EMBL/GenBank/DDBJ databases">
        <authorList>
            <person name="Urmite Genomes"/>
        </authorList>
    </citation>
    <scope>NUCLEOTIDE SEQUENCE</scope>
    <source>
        <strain evidence="2">DSM 44829</strain>
    </source>
</reference>
<dbReference type="Proteomes" id="UP000028870">
    <property type="component" value="Unassembled WGS sequence"/>
</dbReference>
<dbReference type="RefSeq" id="WP_036402425.1">
    <property type="nucleotide sequence ID" value="NZ_CCBB010000003.1"/>
</dbReference>
<dbReference type="EMBL" id="CCBB010000003">
    <property type="protein sequence ID" value="CDO10352.1"/>
    <property type="molecule type" value="Genomic_DNA"/>
</dbReference>
<keyword evidence="1" id="KW-1133">Transmembrane helix</keyword>
<dbReference type="OrthoDB" id="786583at2"/>
<sequence length="319" mass="34847">MSGKSPECPVTAKRRFKIALAGYLVTLAFGAVYVAARVLAPSHDHTVAIGAAVVMSLPLAIAFVGDQIRSFRGFGIEVEIKAVSVSLPDITAFGSGDITDVVMVNYSEVNPSAIDTGQSRGIPEQIANVITSPGCEIIQIELHTGSYWWSTRLYLLSALLAHYTEVKRVVFVHSQSRYAGMAEPSALVQEIERIFPALAVAYQNAYRQAVAQPSPRDRSEEASDIAFAWPAAVSALNIDEISAPRVTREWLERTLPAAWRWSAIDGTAEPDGPLLYYRIATSPETYTALLAEDQLVRVVGKHRLTASIATEYLRRRLEG</sequence>
<keyword evidence="3" id="KW-1185">Reference proteome</keyword>
<keyword evidence="1" id="KW-0812">Transmembrane</keyword>